<evidence type="ECO:0000256" key="2">
    <source>
        <dbReference type="ARBA" id="ARBA00005267"/>
    </source>
</evidence>
<dbReference type="STRING" id="84698.SAMN04488528_100714"/>
<protein>
    <recommendedName>
        <fullName evidence="7">Flavodoxin</fullName>
    </recommendedName>
</protein>
<dbReference type="Proteomes" id="UP000198619">
    <property type="component" value="Unassembled WGS sequence"/>
</dbReference>
<sequence>MKLIYWSGTGNTEEMANLIEKGIKEVGKGVEILKVGDTNVETLKDEKILILGCPSMGSEVLEECEFEPFIESIEGSLKGKTVALFGSYGWGDGEWMRNWEERMSDNGAKVILEPLIVNNAPEGDDVDKCISYGKEIASINI</sequence>
<dbReference type="InterPro" id="IPR008254">
    <property type="entry name" value="Flavodoxin/NO_synth"/>
</dbReference>
<evidence type="ECO:0000256" key="1">
    <source>
        <dbReference type="ARBA" id="ARBA00001917"/>
    </source>
</evidence>
<dbReference type="GO" id="GO:0016651">
    <property type="term" value="F:oxidoreductase activity, acting on NAD(P)H"/>
    <property type="evidence" value="ECO:0007669"/>
    <property type="project" value="UniProtKB-ARBA"/>
</dbReference>
<dbReference type="InterPro" id="IPR001226">
    <property type="entry name" value="Flavodoxin_CS"/>
</dbReference>
<evidence type="ECO:0000256" key="7">
    <source>
        <dbReference type="RuleBase" id="RU367037"/>
    </source>
</evidence>
<keyword evidence="3 7" id="KW-0813">Transport</keyword>
<dbReference type="Gene3D" id="3.40.50.360">
    <property type="match status" value="1"/>
</dbReference>
<name>A0A1I0X3U2_9CLOT</name>
<dbReference type="GO" id="GO:0009055">
    <property type="term" value="F:electron transfer activity"/>
    <property type="evidence" value="ECO:0007669"/>
    <property type="project" value="UniProtKB-UniRule"/>
</dbReference>
<comment type="cofactor">
    <cofactor evidence="1 7">
        <name>FMN</name>
        <dbReference type="ChEBI" id="CHEBI:58210"/>
    </cofactor>
</comment>
<keyword evidence="10" id="KW-1185">Reference proteome</keyword>
<keyword evidence="5 7" id="KW-0288">FMN</keyword>
<feature type="domain" description="Flavodoxin-like" evidence="8">
    <location>
        <begin position="1"/>
        <end position="137"/>
    </location>
</feature>
<dbReference type="NCBIfam" id="TIGR01753">
    <property type="entry name" value="flav_short"/>
    <property type="match status" value="1"/>
</dbReference>
<keyword evidence="6 7" id="KW-0249">Electron transport</keyword>
<evidence type="ECO:0000256" key="4">
    <source>
        <dbReference type="ARBA" id="ARBA00022630"/>
    </source>
</evidence>
<dbReference type="GO" id="GO:0010181">
    <property type="term" value="F:FMN binding"/>
    <property type="evidence" value="ECO:0007669"/>
    <property type="project" value="UniProtKB-UniRule"/>
</dbReference>
<evidence type="ECO:0000313" key="9">
    <source>
        <dbReference type="EMBL" id="SFA95050.1"/>
    </source>
</evidence>
<dbReference type="PROSITE" id="PS00201">
    <property type="entry name" value="FLAVODOXIN"/>
    <property type="match status" value="1"/>
</dbReference>
<evidence type="ECO:0000256" key="5">
    <source>
        <dbReference type="ARBA" id="ARBA00022643"/>
    </source>
</evidence>
<evidence type="ECO:0000313" key="10">
    <source>
        <dbReference type="Proteomes" id="UP000198619"/>
    </source>
</evidence>
<dbReference type="OrthoDB" id="9790745at2"/>
<reference evidence="9 10" key="1">
    <citation type="submission" date="2016-10" db="EMBL/GenBank/DDBJ databases">
        <authorList>
            <person name="de Groot N.N."/>
        </authorList>
    </citation>
    <scope>NUCLEOTIDE SEQUENCE [LARGE SCALE GENOMIC DNA]</scope>
    <source>
        <strain evidence="9 10">DSM 12271</strain>
    </source>
</reference>
<keyword evidence="4 7" id="KW-0285">Flavoprotein</keyword>
<dbReference type="RefSeq" id="WP_090039670.1">
    <property type="nucleotide sequence ID" value="NZ_FOKI01000007.1"/>
</dbReference>
<comment type="function">
    <text evidence="7">Low-potential electron donor to a number of redox enzymes.</text>
</comment>
<dbReference type="PANTHER" id="PTHR32145">
    <property type="entry name" value="DIFLAVIN FLAVOPROTEIN A 2-RELATED"/>
    <property type="match status" value="1"/>
</dbReference>
<accession>A0A1I0X3U2</accession>
<dbReference type="InterPro" id="IPR029039">
    <property type="entry name" value="Flavoprotein-like_sf"/>
</dbReference>
<dbReference type="PROSITE" id="PS50902">
    <property type="entry name" value="FLAVODOXIN_LIKE"/>
    <property type="match status" value="1"/>
</dbReference>
<evidence type="ECO:0000256" key="6">
    <source>
        <dbReference type="ARBA" id="ARBA00022982"/>
    </source>
</evidence>
<dbReference type="InterPro" id="IPR010087">
    <property type="entry name" value="Flav_short"/>
</dbReference>
<dbReference type="InterPro" id="IPR051285">
    <property type="entry name" value="NADH_oxidoreductase_modular"/>
</dbReference>
<evidence type="ECO:0000259" key="8">
    <source>
        <dbReference type="PROSITE" id="PS50902"/>
    </source>
</evidence>
<dbReference type="PANTHER" id="PTHR32145:SF11">
    <property type="entry name" value="DIFLAVIN FLAVOPROTEIN A 2-RELATED"/>
    <property type="match status" value="1"/>
</dbReference>
<organism evidence="9 10">
    <name type="scientific">Clostridium frigidicarnis</name>
    <dbReference type="NCBI Taxonomy" id="84698"/>
    <lineage>
        <taxon>Bacteria</taxon>
        <taxon>Bacillati</taxon>
        <taxon>Bacillota</taxon>
        <taxon>Clostridia</taxon>
        <taxon>Eubacteriales</taxon>
        <taxon>Clostridiaceae</taxon>
        <taxon>Clostridium</taxon>
    </lineage>
</organism>
<dbReference type="Pfam" id="PF00258">
    <property type="entry name" value="Flavodoxin_1"/>
    <property type="match status" value="1"/>
</dbReference>
<dbReference type="SUPFAM" id="SSF52218">
    <property type="entry name" value="Flavoproteins"/>
    <property type="match status" value="1"/>
</dbReference>
<dbReference type="AlphaFoldDB" id="A0A1I0X3U2"/>
<evidence type="ECO:0000256" key="3">
    <source>
        <dbReference type="ARBA" id="ARBA00022448"/>
    </source>
</evidence>
<comment type="similarity">
    <text evidence="2 7">Belongs to the flavodoxin family.</text>
</comment>
<proteinExistence type="inferred from homology"/>
<dbReference type="EMBL" id="FOKI01000007">
    <property type="protein sequence ID" value="SFA95050.1"/>
    <property type="molecule type" value="Genomic_DNA"/>
</dbReference>
<gene>
    <name evidence="9" type="ORF">SAMN04488528_100714</name>
</gene>